<dbReference type="InterPro" id="IPR011522">
    <property type="entry name" value="Thiamin/HMP-bd_put_YkoF"/>
</dbReference>
<feature type="domain" description="Thiamin/hydroxymethyl pyrimidine-binding YkoF putative" evidence="1">
    <location>
        <begin position="28"/>
        <end position="107"/>
    </location>
</feature>
<dbReference type="EMBL" id="DVIQ01000027">
    <property type="protein sequence ID" value="HIS31032.1"/>
    <property type="molecule type" value="Genomic_DNA"/>
</dbReference>
<accession>A0A9D1ERP2</accession>
<organism evidence="2 3">
    <name type="scientific">Candidatus Limivivens intestinipullorum</name>
    <dbReference type="NCBI Taxonomy" id="2840858"/>
    <lineage>
        <taxon>Bacteria</taxon>
        <taxon>Bacillati</taxon>
        <taxon>Bacillota</taxon>
        <taxon>Clostridia</taxon>
        <taxon>Lachnospirales</taxon>
        <taxon>Lachnospiraceae</taxon>
        <taxon>Lachnospiraceae incertae sedis</taxon>
        <taxon>Candidatus Limivivens</taxon>
    </lineage>
</organism>
<name>A0A9D1ERP2_9FIRM</name>
<gene>
    <name evidence="2" type="ORF">IAB44_05705</name>
</gene>
<dbReference type="InterPro" id="IPR029756">
    <property type="entry name" value="MTH1187/YkoF-like"/>
</dbReference>
<reference evidence="2" key="1">
    <citation type="submission" date="2020-10" db="EMBL/GenBank/DDBJ databases">
        <authorList>
            <person name="Gilroy R."/>
        </authorList>
    </citation>
    <scope>NUCLEOTIDE SEQUENCE</scope>
    <source>
        <strain evidence="2">CHK190-19873</strain>
    </source>
</reference>
<reference evidence="2" key="2">
    <citation type="journal article" date="2021" name="PeerJ">
        <title>Extensive microbial diversity within the chicken gut microbiome revealed by metagenomics and culture.</title>
        <authorList>
            <person name="Gilroy R."/>
            <person name="Ravi A."/>
            <person name="Getino M."/>
            <person name="Pursley I."/>
            <person name="Horton D.L."/>
            <person name="Alikhan N.F."/>
            <person name="Baker D."/>
            <person name="Gharbi K."/>
            <person name="Hall N."/>
            <person name="Watson M."/>
            <person name="Adriaenssens E.M."/>
            <person name="Foster-Nyarko E."/>
            <person name="Jarju S."/>
            <person name="Secka A."/>
            <person name="Antonio M."/>
            <person name="Oren A."/>
            <person name="Chaudhuri R.R."/>
            <person name="La Ragione R."/>
            <person name="Hildebrand F."/>
            <person name="Pallen M.J."/>
        </authorList>
    </citation>
    <scope>NUCLEOTIDE SEQUENCE</scope>
    <source>
        <strain evidence="2">CHK190-19873</strain>
    </source>
</reference>
<comment type="caution">
    <text evidence="2">The sequence shown here is derived from an EMBL/GenBank/DDBJ whole genome shotgun (WGS) entry which is preliminary data.</text>
</comment>
<proteinExistence type="predicted"/>
<evidence type="ECO:0000313" key="2">
    <source>
        <dbReference type="EMBL" id="HIS31032.1"/>
    </source>
</evidence>
<dbReference type="Pfam" id="PF07615">
    <property type="entry name" value="Ykof"/>
    <property type="match status" value="2"/>
</dbReference>
<dbReference type="Proteomes" id="UP000823935">
    <property type="component" value="Unassembled WGS sequence"/>
</dbReference>
<dbReference type="Gene3D" id="3.30.70.930">
    <property type="match status" value="2"/>
</dbReference>
<protein>
    <submittedName>
        <fullName evidence="2">Thiamine-binding protein</fullName>
    </submittedName>
</protein>
<dbReference type="SUPFAM" id="SSF89957">
    <property type="entry name" value="MTH1187/YkoF-like"/>
    <property type="match status" value="1"/>
</dbReference>
<feature type="domain" description="Thiamin/hydroxymethyl pyrimidine-binding YkoF putative" evidence="1">
    <location>
        <begin position="133"/>
        <end position="211"/>
    </location>
</feature>
<dbReference type="AlphaFoldDB" id="A0A9D1ERP2"/>
<evidence type="ECO:0000259" key="1">
    <source>
        <dbReference type="Pfam" id="PF07615"/>
    </source>
</evidence>
<evidence type="ECO:0000313" key="3">
    <source>
        <dbReference type="Proteomes" id="UP000823935"/>
    </source>
</evidence>
<sequence length="214" mass="23981">MEKKEYVTYGQKGQCGCGCGCGSDLPAITGCRFSLSPMTDRFAEIILDAVKATKTDKVWQETGKLSTIYRGRQIHVEDAVKACFIHAWRKDVHMTMEATFSRGCPGDIAGDSFLAEDEVLLNEPAIRNIHFPVACKIALYPMGIPNYMEYIAEVVNHAIDLGIYEKSAHYCTVLSCDVQELFDYIHYVNTYCAEHLSHYIFEVTISVNSPTKEA</sequence>